<protein>
    <submittedName>
        <fullName evidence="7">DNA-binding response regulator</fullName>
    </submittedName>
</protein>
<keyword evidence="2 7" id="KW-0238">DNA-binding</keyword>
<proteinExistence type="predicted"/>
<dbReference type="PANTHER" id="PTHR44688:SF16">
    <property type="entry name" value="DNA-BINDING TRANSCRIPTIONAL ACTIVATOR DEVR_DOSR"/>
    <property type="match status" value="1"/>
</dbReference>
<dbReference type="Pfam" id="PF00196">
    <property type="entry name" value="GerE"/>
    <property type="match status" value="1"/>
</dbReference>
<dbReference type="InterPro" id="IPR000792">
    <property type="entry name" value="Tscrpt_reg_LuxR_C"/>
</dbReference>
<evidence type="ECO:0000256" key="1">
    <source>
        <dbReference type="ARBA" id="ARBA00023015"/>
    </source>
</evidence>
<accession>A0AA43VYC9</accession>
<dbReference type="PROSITE" id="PS00622">
    <property type="entry name" value="HTH_LUXR_1"/>
    <property type="match status" value="1"/>
</dbReference>
<dbReference type="InterPro" id="IPR001789">
    <property type="entry name" value="Sig_transdc_resp-reg_receiver"/>
</dbReference>
<dbReference type="SUPFAM" id="SSF46894">
    <property type="entry name" value="C-terminal effector domain of the bipartite response regulators"/>
    <property type="match status" value="1"/>
</dbReference>
<evidence type="ECO:0000313" key="7">
    <source>
        <dbReference type="EMBL" id="MTU67644.1"/>
    </source>
</evidence>
<gene>
    <name evidence="7" type="ORF">GMD92_00750</name>
</gene>
<dbReference type="Gene3D" id="3.40.50.2300">
    <property type="match status" value="1"/>
</dbReference>
<dbReference type="RefSeq" id="WP_036723903.1">
    <property type="nucleotide sequence ID" value="NZ_CABIXG010000002.1"/>
</dbReference>
<organism evidence="7 8">
    <name type="scientific">Parabacteroides merdae</name>
    <dbReference type="NCBI Taxonomy" id="46503"/>
    <lineage>
        <taxon>Bacteria</taxon>
        <taxon>Pseudomonadati</taxon>
        <taxon>Bacteroidota</taxon>
        <taxon>Bacteroidia</taxon>
        <taxon>Bacteroidales</taxon>
        <taxon>Tannerellaceae</taxon>
        <taxon>Parabacteroides</taxon>
    </lineage>
</organism>
<dbReference type="GO" id="GO:0000160">
    <property type="term" value="P:phosphorelay signal transduction system"/>
    <property type="evidence" value="ECO:0007669"/>
    <property type="project" value="InterPro"/>
</dbReference>
<evidence type="ECO:0000259" key="5">
    <source>
        <dbReference type="PROSITE" id="PS50043"/>
    </source>
</evidence>
<dbReference type="GO" id="GO:0006355">
    <property type="term" value="P:regulation of DNA-templated transcription"/>
    <property type="evidence" value="ECO:0007669"/>
    <property type="project" value="InterPro"/>
</dbReference>
<dbReference type="PROSITE" id="PS50043">
    <property type="entry name" value="HTH_LUXR_2"/>
    <property type="match status" value="1"/>
</dbReference>
<dbReference type="InterPro" id="IPR011006">
    <property type="entry name" value="CheY-like_superfamily"/>
</dbReference>
<dbReference type="EMBL" id="WNDA01000001">
    <property type="protein sequence ID" value="MTU67644.1"/>
    <property type="molecule type" value="Genomic_DNA"/>
</dbReference>
<comment type="caution">
    <text evidence="7">The sequence shown here is derived from an EMBL/GenBank/DDBJ whole genome shotgun (WGS) entry which is preliminary data.</text>
</comment>
<dbReference type="Proteomes" id="UP000448908">
    <property type="component" value="Unassembled WGS sequence"/>
</dbReference>
<dbReference type="SUPFAM" id="SSF52172">
    <property type="entry name" value="CheY-like"/>
    <property type="match status" value="1"/>
</dbReference>
<dbReference type="SMART" id="SM00421">
    <property type="entry name" value="HTH_LUXR"/>
    <property type="match status" value="1"/>
</dbReference>
<dbReference type="PANTHER" id="PTHR44688">
    <property type="entry name" value="DNA-BINDING TRANSCRIPTIONAL ACTIVATOR DEVR_DOSR"/>
    <property type="match status" value="1"/>
</dbReference>
<keyword evidence="3" id="KW-0804">Transcription</keyword>
<dbReference type="InterPro" id="IPR016032">
    <property type="entry name" value="Sig_transdc_resp-reg_C-effctor"/>
</dbReference>
<dbReference type="CDD" id="cd06170">
    <property type="entry name" value="LuxR_C_like"/>
    <property type="match status" value="1"/>
</dbReference>
<evidence type="ECO:0000256" key="4">
    <source>
        <dbReference type="PROSITE-ProRule" id="PRU00169"/>
    </source>
</evidence>
<reference evidence="7 8" key="1">
    <citation type="journal article" date="2019" name="Nat. Med.">
        <title>A library of human gut bacterial isolates paired with longitudinal multiomics data enables mechanistic microbiome research.</title>
        <authorList>
            <person name="Poyet M."/>
            <person name="Groussin M."/>
            <person name="Gibbons S.M."/>
            <person name="Avila-Pacheco J."/>
            <person name="Jiang X."/>
            <person name="Kearney S.M."/>
            <person name="Perrotta A.R."/>
            <person name="Berdy B."/>
            <person name="Zhao S."/>
            <person name="Lieberman T.D."/>
            <person name="Swanson P.K."/>
            <person name="Smith M."/>
            <person name="Roesemann S."/>
            <person name="Alexander J.E."/>
            <person name="Rich S.A."/>
            <person name="Livny J."/>
            <person name="Vlamakis H."/>
            <person name="Clish C."/>
            <person name="Bullock K."/>
            <person name="Deik A."/>
            <person name="Scott J."/>
            <person name="Pierce K.A."/>
            <person name="Xavier R.J."/>
            <person name="Alm E.J."/>
        </authorList>
    </citation>
    <scope>NUCLEOTIDE SEQUENCE [LARGE SCALE GENOMIC DNA]</scope>
    <source>
        <strain evidence="7 8">BIOML-A16</strain>
    </source>
</reference>
<dbReference type="AlphaFoldDB" id="A0AA43VYC9"/>
<comment type="caution">
    <text evidence="4">Lacks conserved residue(s) required for the propagation of feature annotation.</text>
</comment>
<evidence type="ECO:0000256" key="2">
    <source>
        <dbReference type="ARBA" id="ARBA00023125"/>
    </source>
</evidence>
<sequence length="200" mass="22618">MSALLNIAVAEPSAIIRSGLEAVLKRIPGFRIQIIEIATAELLQETLRSHKPDILIINPSLPGYYTIQLLKEETGCMDMKCIALLYAVADHALLRPYDDQINIYDSPDEIRHKLERLHTSPEEETENEEQQTLSAREKEIVVCVVKGMTNREIADRLFLSTHTVVTHRRNIARKLQVHSASGLTVYAIVNKLVELNDIKL</sequence>
<feature type="domain" description="Response regulatory" evidence="6">
    <location>
        <begin position="6"/>
        <end position="118"/>
    </location>
</feature>
<keyword evidence="1" id="KW-0805">Transcription regulation</keyword>
<dbReference type="PROSITE" id="PS50110">
    <property type="entry name" value="RESPONSE_REGULATORY"/>
    <property type="match status" value="1"/>
</dbReference>
<dbReference type="PRINTS" id="PR00038">
    <property type="entry name" value="HTHLUXR"/>
</dbReference>
<evidence type="ECO:0000313" key="8">
    <source>
        <dbReference type="Proteomes" id="UP000448908"/>
    </source>
</evidence>
<name>A0AA43VYC9_9BACT</name>
<evidence type="ECO:0000256" key="3">
    <source>
        <dbReference type="ARBA" id="ARBA00023163"/>
    </source>
</evidence>
<dbReference type="GO" id="GO:0003677">
    <property type="term" value="F:DNA binding"/>
    <property type="evidence" value="ECO:0007669"/>
    <property type="project" value="UniProtKB-KW"/>
</dbReference>
<evidence type="ECO:0000259" key="6">
    <source>
        <dbReference type="PROSITE" id="PS50110"/>
    </source>
</evidence>
<feature type="domain" description="HTH luxR-type" evidence="5">
    <location>
        <begin position="126"/>
        <end position="191"/>
    </location>
</feature>